<dbReference type="Pfam" id="PF01902">
    <property type="entry name" value="Diphthami_syn_2"/>
    <property type="match status" value="1"/>
</dbReference>
<dbReference type="GO" id="GO:0017178">
    <property type="term" value="F:diphthine-ammonia ligase activity"/>
    <property type="evidence" value="ECO:0007669"/>
    <property type="project" value="TreeGrafter"/>
</dbReference>
<dbReference type="Proteomes" id="UP000028549">
    <property type="component" value="Unassembled WGS sequence"/>
</dbReference>
<feature type="domain" description="Diphthamide synthase" evidence="1">
    <location>
        <begin position="4"/>
        <end position="221"/>
    </location>
</feature>
<gene>
    <name evidence="2" type="ORF">GS18_0205615</name>
</gene>
<dbReference type="SUPFAM" id="SSF52402">
    <property type="entry name" value="Adenine nucleotide alpha hydrolases-like"/>
    <property type="match status" value="1"/>
</dbReference>
<organism evidence="2 3">
    <name type="scientific">Metabacillus indicus</name>
    <name type="common">Bacillus indicus</name>
    <dbReference type="NCBI Taxonomy" id="246786"/>
    <lineage>
        <taxon>Bacteria</taxon>
        <taxon>Bacillati</taxon>
        <taxon>Bacillota</taxon>
        <taxon>Bacilli</taxon>
        <taxon>Bacillales</taxon>
        <taxon>Bacillaceae</taxon>
        <taxon>Metabacillus</taxon>
    </lineage>
</organism>
<keyword evidence="3" id="KW-1185">Reference proteome</keyword>
<dbReference type="Gene3D" id="3.40.50.620">
    <property type="entry name" value="HUPs"/>
    <property type="match status" value="1"/>
</dbReference>
<dbReference type="Gene3D" id="3.90.1490.10">
    <property type="entry name" value="putative n-type atp pyrophosphatase, domain 2"/>
    <property type="match status" value="1"/>
</dbReference>
<dbReference type="GO" id="GO:0017183">
    <property type="term" value="P:protein histidyl modification to diphthamide"/>
    <property type="evidence" value="ECO:0007669"/>
    <property type="project" value="TreeGrafter"/>
</dbReference>
<evidence type="ECO:0000313" key="2">
    <source>
        <dbReference type="EMBL" id="KEZ54394.1"/>
    </source>
</evidence>
<dbReference type="STRING" id="246786.GS18_0205615"/>
<dbReference type="InterPro" id="IPR014729">
    <property type="entry name" value="Rossmann-like_a/b/a_fold"/>
</dbReference>
<proteinExistence type="predicted"/>
<dbReference type="OrthoDB" id="3572539at2"/>
<protein>
    <recommendedName>
        <fullName evidence="1">Diphthamide synthase domain-containing protein</fullName>
    </recommendedName>
</protein>
<dbReference type="InterPro" id="IPR002761">
    <property type="entry name" value="Diphthami_syn_dom"/>
</dbReference>
<reference evidence="2 3" key="1">
    <citation type="journal article" date="2005" name="Int. J. Syst. Evol. Microbiol.">
        <title>Bacillus cibi sp. nov., isolated from jeotgal, a traditional Korean fermented seafood.</title>
        <authorList>
            <person name="Yoon J.H."/>
            <person name="Lee C.H."/>
            <person name="Oh T.K."/>
        </authorList>
    </citation>
    <scope>NUCLEOTIDE SEQUENCE [LARGE SCALE GENOMIC DNA]</scope>
    <source>
        <strain evidence="2 3">DSM 16189</strain>
    </source>
</reference>
<accession>A0A084H482</accession>
<comment type="caution">
    <text evidence="2">The sequence shown here is derived from an EMBL/GenBank/DDBJ whole genome shotgun (WGS) entry which is preliminary data.</text>
</comment>
<dbReference type="RefSeq" id="WP_029565698.1">
    <property type="nucleotide sequence ID" value="NZ_JNVC02000001.1"/>
</dbReference>
<dbReference type="CDD" id="cd01994">
    <property type="entry name" value="AANH_PF0828-like"/>
    <property type="match status" value="1"/>
</dbReference>
<dbReference type="InterPro" id="IPR030662">
    <property type="entry name" value="DPH6/MJ0570"/>
</dbReference>
<dbReference type="EMBL" id="JNVC02000001">
    <property type="protein sequence ID" value="KEZ54394.1"/>
    <property type="molecule type" value="Genomic_DNA"/>
</dbReference>
<dbReference type="AlphaFoldDB" id="A0A084H482"/>
<evidence type="ECO:0000259" key="1">
    <source>
        <dbReference type="Pfam" id="PF01902"/>
    </source>
</evidence>
<dbReference type="NCBIfam" id="TIGR00290">
    <property type="entry name" value="MJ0570_dom"/>
    <property type="match status" value="1"/>
</dbReference>
<sequence>MKKKTAVSWSGGKDGCMALHKLAAEGHEIACLITTVPAETGRTFGHGEKIDAIKQQSLALEIPVHFISCTYESYTDHFIGALKELKEQYALTSIAFGDLYLDEHREWGEKASAAAGLEPLYPLWMKKENAIYALQQFAESGYKAAVIRVRDDKLDPSWLGMEVNQRFIDRALETEICPMGEAGEYHTFVYDGPLFKKEIQIAFGNVLQLETTKRLEIEKAELREKTTT</sequence>
<dbReference type="PANTHER" id="PTHR12196">
    <property type="entry name" value="DOMAIN OF UNKNOWN FUNCTION 71 DUF71 -CONTAINING PROTEIN"/>
    <property type="match status" value="1"/>
</dbReference>
<name>A0A084H482_METID</name>
<evidence type="ECO:0000313" key="3">
    <source>
        <dbReference type="Proteomes" id="UP000028549"/>
    </source>
</evidence>
<dbReference type="PANTHER" id="PTHR12196:SF2">
    <property type="entry name" value="DIPHTHINE--AMMONIA LIGASE"/>
    <property type="match status" value="1"/>
</dbReference>